<evidence type="ECO:0000256" key="2">
    <source>
        <dbReference type="ARBA" id="ARBA00005019"/>
    </source>
</evidence>
<accession>A0A212T6E7</accession>
<dbReference type="NCBIfam" id="TIGR00125">
    <property type="entry name" value="cyt_tran_rel"/>
    <property type="match status" value="1"/>
</dbReference>
<dbReference type="CDD" id="cd02165">
    <property type="entry name" value="NMNAT"/>
    <property type="match status" value="1"/>
</dbReference>
<comment type="pathway">
    <text evidence="2 11">Cofactor biosynthesis; NAD(+) biosynthesis; deamido-NAD(+) from nicotinate D-ribonucleotide: step 1/1.</text>
</comment>
<evidence type="ECO:0000259" key="12">
    <source>
        <dbReference type="Pfam" id="PF01467"/>
    </source>
</evidence>
<dbReference type="Proteomes" id="UP000197215">
    <property type="component" value="Unassembled WGS sequence"/>
</dbReference>
<evidence type="ECO:0000256" key="5">
    <source>
        <dbReference type="ARBA" id="ARBA00022679"/>
    </source>
</evidence>
<dbReference type="PANTHER" id="PTHR39321">
    <property type="entry name" value="NICOTINATE-NUCLEOTIDE ADENYLYLTRANSFERASE-RELATED"/>
    <property type="match status" value="1"/>
</dbReference>
<keyword evidence="4 11" id="KW-0662">Pyridine nucleotide biosynthesis</keyword>
<evidence type="ECO:0000256" key="1">
    <source>
        <dbReference type="ARBA" id="ARBA00002324"/>
    </source>
</evidence>
<evidence type="ECO:0000256" key="11">
    <source>
        <dbReference type="HAMAP-Rule" id="MF_00244"/>
    </source>
</evidence>
<evidence type="ECO:0000313" key="14">
    <source>
        <dbReference type="Proteomes" id="UP000197215"/>
    </source>
</evidence>
<dbReference type="Pfam" id="PF01467">
    <property type="entry name" value="CTP_transf_like"/>
    <property type="match status" value="1"/>
</dbReference>
<evidence type="ECO:0000256" key="7">
    <source>
        <dbReference type="ARBA" id="ARBA00022741"/>
    </source>
</evidence>
<comment type="function">
    <text evidence="1 11">Catalyzes the reversible adenylation of nicotinate mononucleotide (NaMN) to nicotinic acid adenine dinucleotide (NaAD).</text>
</comment>
<sequence length="239" mass="27074">MDIKKRKAIGILGGTFDPPHWGHLRLAEHFSRVLQLDHIIWMPAGQPWQKSSDITPAKHRLAMSEYAIETLHDLFVDHHIYTKIEISTLEMAREGPSYAIDTAKEIRALYGPDVSITWLMGADSWANIKTWHQWPELPKYVHLAVASRPETDLGNSLNVVSNSNEATHAVFGDKQTQDPQLLQLNPLGHVLFDQSLQINLSSSALRDSFYNNTSWDELADAIPPLVLDYIEANGLYRNE</sequence>
<keyword evidence="8 11" id="KW-0067">ATP-binding</keyword>
<evidence type="ECO:0000256" key="6">
    <source>
        <dbReference type="ARBA" id="ARBA00022695"/>
    </source>
</evidence>
<keyword evidence="9 11" id="KW-0520">NAD</keyword>
<evidence type="ECO:0000256" key="9">
    <source>
        <dbReference type="ARBA" id="ARBA00023027"/>
    </source>
</evidence>
<evidence type="ECO:0000313" key="13">
    <source>
        <dbReference type="EMBL" id="SNC61627.1"/>
    </source>
</evidence>
<evidence type="ECO:0000256" key="10">
    <source>
        <dbReference type="ARBA" id="ARBA00048721"/>
    </source>
</evidence>
<reference evidence="13 14" key="1">
    <citation type="submission" date="2017-06" db="EMBL/GenBank/DDBJ databases">
        <authorList>
            <person name="Kim H.J."/>
            <person name="Triplett B.A."/>
        </authorList>
    </citation>
    <scope>NUCLEOTIDE SEQUENCE [LARGE SCALE GENOMIC DNA]</scope>
    <source>
        <strain evidence="13 14">MWH-VicM1</strain>
    </source>
</reference>
<dbReference type="AlphaFoldDB" id="A0A212T6E7"/>
<protein>
    <recommendedName>
        <fullName evidence="11">Probable nicotinate-nucleotide adenylyltransferase</fullName>
        <ecNumber evidence="11">2.7.7.18</ecNumber>
    </recommendedName>
    <alternativeName>
        <fullName evidence="11">Deamido-NAD(+) diphosphorylase</fullName>
    </alternativeName>
    <alternativeName>
        <fullName evidence="11">Deamido-NAD(+) pyrophosphorylase</fullName>
    </alternativeName>
    <alternativeName>
        <fullName evidence="11">Nicotinate mononucleotide adenylyltransferase</fullName>
        <shortName evidence="11">NaMN adenylyltransferase</shortName>
    </alternativeName>
</protein>
<dbReference type="UniPathway" id="UPA00253">
    <property type="reaction ID" value="UER00332"/>
</dbReference>
<dbReference type="InterPro" id="IPR004821">
    <property type="entry name" value="Cyt_trans-like"/>
</dbReference>
<evidence type="ECO:0000256" key="8">
    <source>
        <dbReference type="ARBA" id="ARBA00022840"/>
    </source>
</evidence>
<dbReference type="InterPro" id="IPR005248">
    <property type="entry name" value="NadD/NMNAT"/>
</dbReference>
<keyword evidence="14" id="KW-1185">Reference proteome</keyword>
<evidence type="ECO:0000256" key="3">
    <source>
        <dbReference type="ARBA" id="ARBA00009014"/>
    </source>
</evidence>
<keyword evidence="5 11" id="KW-0808">Transferase</keyword>
<dbReference type="GO" id="GO:0009435">
    <property type="term" value="P:NAD+ biosynthetic process"/>
    <property type="evidence" value="ECO:0007669"/>
    <property type="project" value="UniProtKB-UniRule"/>
</dbReference>
<comment type="similarity">
    <text evidence="3 11">Belongs to the NadD family.</text>
</comment>
<dbReference type="HAMAP" id="MF_00244">
    <property type="entry name" value="NaMN_adenylyltr"/>
    <property type="match status" value="1"/>
</dbReference>
<gene>
    <name evidence="11" type="primary">nadD</name>
    <name evidence="13" type="ORF">SAMN06295916_0513</name>
</gene>
<dbReference type="SUPFAM" id="SSF52374">
    <property type="entry name" value="Nucleotidylyl transferase"/>
    <property type="match status" value="1"/>
</dbReference>
<feature type="domain" description="Cytidyltransferase-like" evidence="12">
    <location>
        <begin position="11"/>
        <end position="206"/>
    </location>
</feature>
<dbReference type="NCBIfam" id="TIGR00482">
    <property type="entry name" value="nicotinate (nicotinamide) nucleotide adenylyltransferase"/>
    <property type="match status" value="1"/>
</dbReference>
<evidence type="ECO:0000256" key="4">
    <source>
        <dbReference type="ARBA" id="ARBA00022642"/>
    </source>
</evidence>
<dbReference type="Gene3D" id="3.40.50.620">
    <property type="entry name" value="HUPs"/>
    <property type="match status" value="1"/>
</dbReference>
<dbReference type="RefSeq" id="WP_088812411.1">
    <property type="nucleotide sequence ID" value="NZ_FYEX01000001.1"/>
</dbReference>
<keyword evidence="7 11" id="KW-0547">Nucleotide-binding</keyword>
<proteinExistence type="inferred from homology"/>
<dbReference type="PANTHER" id="PTHR39321:SF3">
    <property type="entry name" value="PHOSPHOPANTETHEINE ADENYLYLTRANSFERASE"/>
    <property type="match status" value="1"/>
</dbReference>
<keyword evidence="6 11" id="KW-0548">Nucleotidyltransferase</keyword>
<name>A0A212T6E7_9BURK</name>
<dbReference type="EMBL" id="FYEX01000001">
    <property type="protein sequence ID" value="SNC61627.1"/>
    <property type="molecule type" value="Genomic_DNA"/>
</dbReference>
<dbReference type="InterPro" id="IPR014729">
    <property type="entry name" value="Rossmann-like_a/b/a_fold"/>
</dbReference>
<organism evidence="13 14">
    <name type="scientific">Polynucleobacter victoriensis</name>
    <dbReference type="NCBI Taxonomy" id="2049319"/>
    <lineage>
        <taxon>Bacteria</taxon>
        <taxon>Pseudomonadati</taxon>
        <taxon>Pseudomonadota</taxon>
        <taxon>Betaproteobacteria</taxon>
        <taxon>Burkholderiales</taxon>
        <taxon>Burkholderiaceae</taxon>
        <taxon>Polynucleobacter</taxon>
    </lineage>
</organism>
<dbReference type="EC" id="2.7.7.18" evidence="11"/>
<comment type="catalytic activity">
    <reaction evidence="10 11">
        <text>nicotinate beta-D-ribonucleotide + ATP + H(+) = deamido-NAD(+) + diphosphate</text>
        <dbReference type="Rhea" id="RHEA:22860"/>
        <dbReference type="ChEBI" id="CHEBI:15378"/>
        <dbReference type="ChEBI" id="CHEBI:30616"/>
        <dbReference type="ChEBI" id="CHEBI:33019"/>
        <dbReference type="ChEBI" id="CHEBI:57502"/>
        <dbReference type="ChEBI" id="CHEBI:58437"/>
        <dbReference type="EC" id="2.7.7.18"/>
    </reaction>
</comment>
<dbReference type="GO" id="GO:0004515">
    <property type="term" value="F:nicotinate-nucleotide adenylyltransferase activity"/>
    <property type="evidence" value="ECO:0007669"/>
    <property type="project" value="UniProtKB-UniRule"/>
</dbReference>
<dbReference type="GO" id="GO:0005524">
    <property type="term" value="F:ATP binding"/>
    <property type="evidence" value="ECO:0007669"/>
    <property type="project" value="UniProtKB-KW"/>
</dbReference>